<sequence>MIITDQNTVNPQQTETPQQRQEKKDVQRSSDRFANMLDDQKKQERQSDKVVANADKEQASQRQERTPAGPSHAASGVADGTSSSPVSHIEAGRTAEPAPTTPPQDIQKLAEEFGHQIELHQLGDKTQAVDITFHSKTLPGLKVQIRQTKGQLAIRFLSQSVNTTQLLSKHTASLQEALESKGLKVASLTLAGSRYPTSGPGSSHAAT</sequence>
<evidence type="ECO:0000313" key="3">
    <source>
        <dbReference type="EMBL" id="MBB6142577.1"/>
    </source>
</evidence>
<dbReference type="RefSeq" id="WP_050057785.1">
    <property type="nucleotide sequence ID" value="NZ_JACHEK010000001.1"/>
</dbReference>
<evidence type="ECO:0000256" key="1">
    <source>
        <dbReference type="SAM" id="MobiDB-lite"/>
    </source>
</evidence>
<dbReference type="InterPro" id="IPR038610">
    <property type="entry name" value="FliK-like_C_sf"/>
</dbReference>
<protein>
    <recommendedName>
        <fullName evidence="2">Flagellar hook-length control protein-like C-terminal domain-containing protein</fullName>
    </recommendedName>
</protein>
<dbReference type="Pfam" id="PF02120">
    <property type="entry name" value="Flg_hook"/>
    <property type="match status" value="1"/>
</dbReference>
<feature type="compositionally biased region" description="Polar residues" evidence="1">
    <location>
        <begin position="1"/>
        <end position="10"/>
    </location>
</feature>
<gene>
    <name evidence="3" type="ORF">HNQ77_000515</name>
</gene>
<comment type="caution">
    <text evidence="3">The sequence shown here is derived from an EMBL/GenBank/DDBJ whole genome shotgun (WGS) entry which is preliminary data.</text>
</comment>
<dbReference type="Gene3D" id="3.30.750.140">
    <property type="match status" value="1"/>
</dbReference>
<proteinExistence type="predicted"/>
<keyword evidence="4" id="KW-1185">Reference proteome</keyword>
<evidence type="ECO:0000313" key="4">
    <source>
        <dbReference type="Proteomes" id="UP000538666"/>
    </source>
</evidence>
<feature type="domain" description="Flagellar hook-length control protein-like C-terminal" evidence="2">
    <location>
        <begin position="120"/>
        <end position="189"/>
    </location>
</feature>
<dbReference type="OrthoDB" id="9834355at2"/>
<dbReference type="Proteomes" id="UP000538666">
    <property type="component" value="Unassembled WGS sequence"/>
</dbReference>
<evidence type="ECO:0000259" key="2">
    <source>
        <dbReference type="Pfam" id="PF02120"/>
    </source>
</evidence>
<dbReference type="InterPro" id="IPR021136">
    <property type="entry name" value="Flagellar_hook_control-like_C"/>
</dbReference>
<dbReference type="AlphaFoldDB" id="A0A841JPT3"/>
<feature type="region of interest" description="Disordered" evidence="1">
    <location>
        <begin position="1"/>
        <end position="104"/>
    </location>
</feature>
<feature type="compositionally biased region" description="Basic and acidic residues" evidence="1">
    <location>
        <begin position="38"/>
        <end position="65"/>
    </location>
</feature>
<feature type="compositionally biased region" description="Basic and acidic residues" evidence="1">
    <location>
        <begin position="20"/>
        <end position="31"/>
    </location>
</feature>
<dbReference type="EMBL" id="JACHEK010000001">
    <property type="protein sequence ID" value="MBB6142577.1"/>
    <property type="molecule type" value="Genomic_DNA"/>
</dbReference>
<name>A0A841JPT3_9BACT</name>
<organism evidence="3 4">
    <name type="scientific">Silvibacterium bohemicum</name>
    <dbReference type="NCBI Taxonomy" id="1577686"/>
    <lineage>
        <taxon>Bacteria</taxon>
        <taxon>Pseudomonadati</taxon>
        <taxon>Acidobacteriota</taxon>
        <taxon>Terriglobia</taxon>
        <taxon>Terriglobales</taxon>
        <taxon>Acidobacteriaceae</taxon>
        <taxon>Silvibacterium</taxon>
    </lineage>
</organism>
<reference evidence="3 4" key="1">
    <citation type="submission" date="2020-08" db="EMBL/GenBank/DDBJ databases">
        <title>Genomic Encyclopedia of Type Strains, Phase IV (KMG-IV): sequencing the most valuable type-strain genomes for metagenomic binning, comparative biology and taxonomic classification.</title>
        <authorList>
            <person name="Goeker M."/>
        </authorList>
    </citation>
    <scope>NUCLEOTIDE SEQUENCE [LARGE SCALE GENOMIC DNA]</scope>
    <source>
        <strain evidence="3 4">DSM 103733</strain>
    </source>
</reference>
<accession>A0A841JPT3</accession>